<dbReference type="GO" id="GO:0009245">
    <property type="term" value="P:lipid A biosynthetic process"/>
    <property type="evidence" value="ECO:0007669"/>
    <property type="project" value="TreeGrafter"/>
</dbReference>
<dbReference type="EMBL" id="QPKV01000010">
    <property type="protein sequence ID" value="RDC54842.1"/>
    <property type="molecule type" value="Genomic_DNA"/>
</dbReference>
<keyword evidence="3" id="KW-1133">Transmembrane helix</keyword>
<sequence length="420" mass="47722">MGRLPILVTASIFIIAFDIYCYKAIISVFKNWGHKTKKVFGILYWGYSLLLILGVFCGIYLNLFLTLRAIILVAFFLTVACKLAMLPFLLIDDLRRLFIWLFKKNRGIKPAQKTEKNVPADIETISRSEFLVKAGLVAAAVPLTSLSWGIISGAYDYQIRKVNLILPNLPKAFDGITMAQISDIHSGSFYNKTAVKGGVEMLLAEKPDFVFFTGDLVNNLTNEVRDYQDIFSKVKAPLGVYSSLGNHDYGDYFFGRESSPAKVKNLKDMVDVHKIMGYDLLMNENRRLKVDGEEIGILGIENWGMGRFPKYGKMELAVKNTDDLPVKLLLSHDPSHWRGEVLEKYPQIDAMFSGHTHGMQFGVRLKEYQWSPVQYIYKEWAGLYQEQKQQLYVNVGYGFLGYPGRVGILPEITIFTLKRA</sequence>
<dbReference type="GO" id="GO:0008758">
    <property type="term" value="F:UDP-2,3-diacylglucosamine hydrolase activity"/>
    <property type="evidence" value="ECO:0007669"/>
    <property type="project" value="TreeGrafter"/>
</dbReference>
<protein>
    <submittedName>
        <fullName evidence="5">Metallophosphoesterase</fullName>
    </submittedName>
</protein>
<dbReference type="GO" id="GO:0046872">
    <property type="term" value="F:metal ion binding"/>
    <property type="evidence" value="ECO:0007669"/>
    <property type="project" value="UniProtKB-KW"/>
</dbReference>
<dbReference type="Gene3D" id="3.60.21.10">
    <property type="match status" value="1"/>
</dbReference>
<feature type="transmembrane region" description="Helical" evidence="3">
    <location>
        <begin position="69"/>
        <end position="91"/>
    </location>
</feature>
<evidence type="ECO:0000259" key="4">
    <source>
        <dbReference type="Pfam" id="PF00149"/>
    </source>
</evidence>
<evidence type="ECO:0000313" key="5">
    <source>
        <dbReference type="EMBL" id="RDC54842.1"/>
    </source>
</evidence>
<accession>A0A369PR96</accession>
<keyword evidence="2" id="KW-0378">Hydrolase</keyword>
<feature type="transmembrane region" description="Helical" evidence="3">
    <location>
        <begin position="6"/>
        <end position="29"/>
    </location>
</feature>
<dbReference type="SUPFAM" id="SSF56300">
    <property type="entry name" value="Metallo-dependent phosphatases"/>
    <property type="match status" value="1"/>
</dbReference>
<organism evidence="5 6">
    <name type="scientific">Pedobacter chinensis</name>
    <dbReference type="NCBI Taxonomy" id="2282421"/>
    <lineage>
        <taxon>Bacteria</taxon>
        <taxon>Pseudomonadati</taxon>
        <taxon>Bacteroidota</taxon>
        <taxon>Sphingobacteriia</taxon>
        <taxon>Sphingobacteriales</taxon>
        <taxon>Sphingobacteriaceae</taxon>
        <taxon>Pedobacter</taxon>
    </lineage>
</organism>
<reference evidence="5 6" key="1">
    <citation type="submission" date="2018-07" db="EMBL/GenBank/DDBJ databases">
        <title>Pedobacter sp. nov., isolated from soil.</title>
        <authorList>
            <person name="Zhou L.Y."/>
            <person name="Du Z.J."/>
        </authorList>
    </citation>
    <scope>NUCLEOTIDE SEQUENCE [LARGE SCALE GENOMIC DNA]</scope>
    <source>
        <strain evidence="5 6">JDX94</strain>
    </source>
</reference>
<dbReference type="InterPro" id="IPR004843">
    <property type="entry name" value="Calcineurin-like_PHP"/>
</dbReference>
<keyword evidence="3" id="KW-0812">Transmembrane</keyword>
<keyword evidence="1" id="KW-0479">Metal-binding</keyword>
<dbReference type="OrthoDB" id="9780884at2"/>
<gene>
    <name evidence="5" type="ORF">DU508_20310</name>
</gene>
<dbReference type="InterPro" id="IPR029052">
    <property type="entry name" value="Metallo-depent_PP-like"/>
</dbReference>
<evidence type="ECO:0000256" key="2">
    <source>
        <dbReference type="ARBA" id="ARBA00022801"/>
    </source>
</evidence>
<evidence type="ECO:0000313" key="6">
    <source>
        <dbReference type="Proteomes" id="UP000253961"/>
    </source>
</evidence>
<feature type="transmembrane region" description="Helical" evidence="3">
    <location>
        <begin position="41"/>
        <end position="63"/>
    </location>
</feature>
<dbReference type="Proteomes" id="UP000253961">
    <property type="component" value="Unassembled WGS sequence"/>
</dbReference>
<dbReference type="AlphaFoldDB" id="A0A369PR96"/>
<comment type="caution">
    <text evidence="5">The sequence shown here is derived from an EMBL/GenBank/DDBJ whole genome shotgun (WGS) entry which is preliminary data.</text>
</comment>
<dbReference type="InterPro" id="IPR051158">
    <property type="entry name" value="Metallophosphoesterase_sf"/>
</dbReference>
<evidence type="ECO:0000256" key="3">
    <source>
        <dbReference type="SAM" id="Phobius"/>
    </source>
</evidence>
<keyword evidence="6" id="KW-1185">Reference proteome</keyword>
<dbReference type="PANTHER" id="PTHR31302:SF31">
    <property type="entry name" value="PHOSPHODIESTERASE YAEI"/>
    <property type="match status" value="1"/>
</dbReference>
<dbReference type="Pfam" id="PF00149">
    <property type="entry name" value="Metallophos"/>
    <property type="match status" value="1"/>
</dbReference>
<feature type="domain" description="Calcineurin-like phosphoesterase" evidence="4">
    <location>
        <begin position="178"/>
        <end position="358"/>
    </location>
</feature>
<keyword evidence="3" id="KW-0472">Membrane</keyword>
<dbReference type="RefSeq" id="WP_115404595.1">
    <property type="nucleotide sequence ID" value="NZ_QPKV01000010.1"/>
</dbReference>
<evidence type="ECO:0000256" key="1">
    <source>
        <dbReference type="ARBA" id="ARBA00022723"/>
    </source>
</evidence>
<name>A0A369PR96_9SPHI</name>
<dbReference type="PANTHER" id="PTHR31302">
    <property type="entry name" value="TRANSMEMBRANE PROTEIN WITH METALLOPHOSPHOESTERASE DOMAIN-RELATED"/>
    <property type="match status" value="1"/>
</dbReference>
<dbReference type="GO" id="GO:0016020">
    <property type="term" value="C:membrane"/>
    <property type="evidence" value="ECO:0007669"/>
    <property type="project" value="GOC"/>
</dbReference>
<proteinExistence type="predicted"/>